<proteinExistence type="predicted"/>
<dbReference type="InterPro" id="IPR027463">
    <property type="entry name" value="AcrB_DN_DC_subdom"/>
</dbReference>
<evidence type="ECO:0000313" key="2">
    <source>
        <dbReference type="EMBL" id="ETO91615.1"/>
    </source>
</evidence>
<feature type="transmembrane region" description="Helical" evidence="1">
    <location>
        <begin position="965"/>
        <end position="986"/>
    </location>
</feature>
<dbReference type="Gene3D" id="3.30.2090.10">
    <property type="entry name" value="Multidrug efflux transporter AcrB TolC docking domain, DN and DC subdomains"/>
    <property type="match status" value="2"/>
</dbReference>
<dbReference type="Pfam" id="PF00873">
    <property type="entry name" value="ACR_tran"/>
    <property type="match status" value="1"/>
</dbReference>
<keyword evidence="1" id="KW-0812">Transmembrane</keyword>
<dbReference type="PANTHER" id="PTHR32063">
    <property type="match status" value="1"/>
</dbReference>
<feature type="transmembrane region" description="Helical" evidence="1">
    <location>
        <begin position="863"/>
        <end position="883"/>
    </location>
</feature>
<dbReference type="GO" id="GO:0042910">
    <property type="term" value="F:xenobiotic transmembrane transporter activity"/>
    <property type="evidence" value="ECO:0007669"/>
    <property type="project" value="TreeGrafter"/>
</dbReference>
<feature type="transmembrane region" description="Helical" evidence="1">
    <location>
        <begin position="355"/>
        <end position="374"/>
    </location>
</feature>
<dbReference type="STRING" id="1401685.P857_784"/>
<evidence type="ECO:0000313" key="3">
    <source>
        <dbReference type="Proteomes" id="UP000018951"/>
    </source>
</evidence>
<keyword evidence="1" id="KW-1133">Transmembrane helix</keyword>
<keyword evidence="3" id="KW-1185">Reference proteome</keyword>
<feature type="transmembrane region" description="Helical" evidence="1">
    <location>
        <begin position="915"/>
        <end position="938"/>
    </location>
</feature>
<comment type="caution">
    <text evidence="2">The sequence shown here is derived from an EMBL/GenBank/DDBJ whole genome shotgun (WGS) entry which is preliminary data.</text>
</comment>
<feature type="transmembrane region" description="Helical" evidence="1">
    <location>
        <begin position="332"/>
        <end position="348"/>
    </location>
</feature>
<dbReference type="PANTHER" id="PTHR32063:SF0">
    <property type="entry name" value="SWARMING MOTILITY PROTEIN SWRC"/>
    <property type="match status" value="1"/>
</dbReference>
<reference evidence="2 3" key="1">
    <citation type="journal article" date="2013" name="PLoS ONE">
        <title>Bacterial endosymbiosis in a chordate host: long-term co-evolution and conservation of secondary metabolism.</title>
        <authorList>
            <person name="Kwan J.C."/>
            <person name="Schmidt E.W."/>
        </authorList>
    </citation>
    <scope>NUCLEOTIDE SEQUENCE [LARGE SCALE GENOMIC DNA]</scope>
    <source>
        <strain evidence="3">L6</strain>
    </source>
</reference>
<dbReference type="Gene3D" id="3.30.70.1440">
    <property type="entry name" value="Multidrug efflux transporter AcrB pore domain"/>
    <property type="match status" value="1"/>
</dbReference>
<sequence length="1047" mass="116347">MESVIRTCMVKDRATLLALFIILFIGVSVYTAIPLEQNPDVEIPTLSVYVGLYGISPEDSARLLVKPLTNKFRSVEGLKKIKASAVENGAYIVLEFVSGYDIPTASNDVRAKVDESMSELPEDVDRPIVQEINVSLFPILNISLSGLDERSLINIASDLQDLIENSPNVLEAKISGERENSLEIIIDPKILYTYSLNIEDLKNSIIQNNLLITAGNFLDKGYTVKIPGNIITISDIEKIPIRSSSHEVLTFGDIATIKRSYKDATSIAKINNDRSMVIEVSKRSGKNMIDTIEEVREIVDEYRKNALPTLKVDYFFDQSQVVKDTLLDLENNILFAILLVMMILMKFINIRSASLVAISIPGSFLFGLITVYLLGYTLNIVVLFSLIMAVGMLVDASIVVIEAADRFMISGLSARESYLRASLFAYKPIISSTLTTLAVFMPLLFWPGVAGEFMKYLPITLIATLSGSLLMSLIFAPTIGAIIGKPSTTDPKKIIQSKAIIEGNVNELNNFYNGYKCLLEKILKRPKLFVVSIFGLLFLCIFLYSILGKGVEFFPKVEPDVAVVTVRSQGNYSLYQKDEMISRLSQLILDNDVGKNELQVVYHRSGGHVDLSNFTDDIIGNIQIEFANWKTRRKATTILSEIRQILSQEKGVVVEVQEESGGPSSGKPIQLVLFADSPENFHHVVDVSSSVVEYMSTLEGLINVSDSRSTPEIQWSVEVDKPLASIYDVKLSDISNHIQLLTSGLIISQFNPDYSKEEVDIVLRYPEKERLMKAFNTLQVNTNQGQVSIDKFVTIKPDFKVKQVNEFDTKQIIIITADIAPGYLTNNKILEIKDWIYNNDEWSNLVSFYFAGESEDQEEAQSFLSGAFLSAIMLVIFILVSQFNSFLQTIIIISSIFLSVTGVMLGLLITDQAFGIVMCGVGNIILSGTVVNSNILLIEQYNSFIQNQKSVVEAAILASITRLKAILLTSMTTVLGLTPMAIGLNIDFVNFEITYGAPSTQYWKQLATTVAGGLTFCTILTLFLTPSLLVIFFDRKRNNRVVDNKKA</sequence>
<dbReference type="SUPFAM" id="SSF82714">
    <property type="entry name" value="Multidrug efflux transporter AcrB TolC docking domain, DN and DC subdomains"/>
    <property type="match status" value="2"/>
</dbReference>
<dbReference type="AlphaFoldDB" id="W2V0I6"/>
<dbReference type="Gene3D" id="3.30.70.1430">
    <property type="entry name" value="Multidrug efflux transporter AcrB pore domain"/>
    <property type="match status" value="2"/>
</dbReference>
<feature type="transmembrane region" description="Helical" evidence="1">
    <location>
        <begin position="1006"/>
        <end position="1033"/>
    </location>
</feature>
<feature type="transmembrane region" description="Helical" evidence="1">
    <location>
        <begin position="890"/>
        <end position="909"/>
    </location>
</feature>
<dbReference type="Gene3D" id="1.20.1640.10">
    <property type="entry name" value="Multidrug efflux transporter AcrB transmembrane domain"/>
    <property type="match status" value="2"/>
</dbReference>
<dbReference type="Gene3D" id="3.30.70.1320">
    <property type="entry name" value="Multidrug efflux transporter AcrB pore domain like"/>
    <property type="match status" value="1"/>
</dbReference>
<dbReference type="GO" id="GO:0005886">
    <property type="term" value="C:plasma membrane"/>
    <property type="evidence" value="ECO:0007669"/>
    <property type="project" value="TreeGrafter"/>
</dbReference>
<organism evidence="2 3">
    <name type="scientific">Candidatus Xenolissoclinum pacificiensis L6</name>
    <dbReference type="NCBI Taxonomy" id="1401685"/>
    <lineage>
        <taxon>Bacteria</taxon>
        <taxon>Pseudomonadati</taxon>
        <taxon>Pseudomonadota</taxon>
        <taxon>Alphaproteobacteria</taxon>
        <taxon>Rickettsiales</taxon>
        <taxon>Anaplasmataceae</taxon>
        <taxon>Candidatus Xenolissoclinum</taxon>
    </lineage>
</organism>
<feature type="transmembrane region" description="Helical" evidence="1">
    <location>
        <begin position="380"/>
        <end position="403"/>
    </location>
</feature>
<feature type="transmembrane region" description="Helical" evidence="1">
    <location>
        <begin position="424"/>
        <end position="445"/>
    </location>
</feature>
<dbReference type="EMBL" id="AXCJ01000001">
    <property type="protein sequence ID" value="ETO91615.1"/>
    <property type="molecule type" value="Genomic_DNA"/>
</dbReference>
<dbReference type="InterPro" id="IPR001036">
    <property type="entry name" value="Acrflvin-R"/>
</dbReference>
<protein>
    <submittedName>
        <fullName evidence="2">Multidrug resistance protein D</fullName>
    </submittedName>
</protein>
<feature type="transmembrane region" description="Helical" evidence="1">
    <location>
        <begin position="457"/>
        <end position="483"/>
    </location>
</feature>
<dbReference type="SUPFAM" id="SSF82693">
    <property type="entry name" value="Multidrug efflux transporter AcrB pore domain, PN1, PN2, PC1 and PC2 subdomains"/>
    <property type="match status" value="2"/>
</dbReference>
<dbReference type="PRINTS" id="PR00702">
    <property type="entry name" value="ACRIFLAVINRP"/>
</dbReference>
<evidence type="ECO:0000256" key="1">
    <source>
        <dbReference type="SAM" id="Phobius"/>
    </source>
</evidence>
<dbReference type="Proteomes" id="UP000018951">
    <property type="component" value="Unassembled WGS sequence"/>
</dbReference>
<accession>W2V0I6</accession>
<keyword evidence="1" id="KW-0472">Membrane</keyword>
<feature type="transmembrane region" description="Helical" evidence="1">
    <location>
        <begin position="528"/>
        <end position="547"/>
    </location>
</feature>
<name>W2V0I6_9RICK</name>
<gene>
    <name evidence="2" type="primary">acrD</name>
    <name evidence="2" type="ORF">P857_784</name>
</gene>
<dbReference type="SUPFAM" id="SSF82866">
    <property type="entry name" value="Multidrug efflux transporter AcrB transmembrane domain"/>
    <property type="match status" value="2"/>
</dbReference>